<dbReference type="InterPro" id="IPR009003">
    <property type="entry name" value="Peptidase_S1_PA"/>
</dbReference>
<dbReference type="InterPro" id="IPR043504">
    <property type="entry name" value="Peptidase_S1_PA_chymotrypsin"/>
</dbReference>
<dbReference type="Proteomes" id="UP000801492">
    <property type="component" value="Unassembled WGS sequence"/>
</dbReference>
<comment type="caution">
    <text evidence="3">The sequence shown here is derived from an EMBL/GenBank/DDBJ whole genome shotgun (WGS) entry which is preliminary data.</text>
</comment>
<dbReference type="SMART" id="SM00020">
    <property type="entry name" value="Tryp_SPc"/>
    <property type="match status" value="1"/>
</dbReference>
<reference evidence="3" key="1">
    <citation type="submission" date="2019-08" db="EMBL/GenBank/DDBJ databases">
        <title>The genome of the North American firefly Photinus pyralis.</title>
        <authorList>
            <consortium name="Photinus pyralis genome working group"/>
            <person name="Fallon T.R."/>
            <person name="Sander Lower S.E."/>
            <person name="Weng J.-K."/>
        </authorList>
    </citation>
    <scope>NUCLEOTIDE SEQUENCE</scope>
    <source>
        <strain evidence="3">TRF0915ILg1</strain>
        <tissue evidence="3">Whole body</tissue>
    </source>
</reference>
<dbReference type="PROSITE" id="PS00134">
    <property type="entry name" value="TRYPSIN_HIS"/>
    <property type="match status" value="1"/>
</dbReference>
<dbReference type="GO" id="GO:0004252">
    <property type="term" value="F:serine-type endopeptidase activity"/>
    <property type="evidence" value="ECO:0007669"/>
    <property type="project" value="InterPro"/>
</dbReference>
<organism evidence="3 4">
    <name type="scientific">Ignelater luminosus</name>
    <name type="common">Cucubano</name>
    <name type="synonym">Pyrophorus luminosus</name>
    <dbReference type="NCBI Taxonomy" id="2038154"/>
    <lineage>
        <taxon>Eukaryota</taxon>
        <taxon>Metazoa</taxon>
        <taxon>Ecdysozoa</taxon>
        <taxon>Arthropoda</taxon>
        <taxon>Hexapoda</taxon>
        <taxon>Insecta</taxon>
        <taxon>Pterygota</taxon>
        <taxon>Neoptera</taxon>
        <taxon>Endopterygota</taxon>
        <taxon>Coleoptera</taxon>
        <taxon>Polyphaga</taxon>
        <taxon>Elateriformia</taxon>
        <taxon>Elateroidea</taxon>
        <taxon>Elateridae</taxon>
        <taxon>Agrypninae</taxon>
        <taxon>Pyrophorini</taxon>
        <taxon>Ignelater</taxon>
    </lineage>
</organism>
<feature type="domain" description="Peptidase S1" evidence="2">
    <location>
        <begin position="1"/>
        <end position="223"/>
    </location>
</feature>
<dbReference type="CDD" id="cd00190">
    <property type="entry name" value="Tryp_SPc"/>
    <property type="match status" value="1"/>
</dbReference>
<dbReference type="PANTHER" id="PTHR24250">
    <property type="entry name" value="CHYMOTRYPSIN-RELATED"/>
    <property type="match status" value="1"/>
</dbReference>
<dbReference type="GO" id="GO:0006508">
    <property type="term" value="P:proteolysis"/>
    <property type="evidence" value="ECO:0007669"/>
    <property type="project" value="InterPro"/>
</dbReference>
<dbReference type="EMBL" id="VTPC01090590">
    <property type="protein sequence ID" value="KAF2882740.1"/>
    <property type="molecule type" value="Genomic_DNA"/>
</dbReference>
<name>A0A8K0C844_IGNLU</name>
<evidence type="ECO:0000259" key="2">
    <source>
        <dbReference type="PROSITE" id="PS50240"/>
    </source>
</evidence>
<keyword evidence="4" id="KW-1185">Reference proteome</keyword>
<dbReference type="AlphaFoldDB" id="A0A8K0C844"/>
<protein>
    <recommendedName>
        <fullName evidence="2">Peptidase S1 domain-containing protein</fullName>
    </recommendedName>
</protein>
<dbReference type="PRINTS" id="PR00722">
    <property type="entry name" value="CHYMOTRYPSIN"/>
</dbReference>
<dbReference type="PROSITE" id="PS50240">
    <property type="entry name" value="TRYPSIN_DOM"/>
    <property type="match status" value="1"/>
</dbReference>
<dbReference type="FunFam" id="2.40.10.10:FF:000068">
    <property type="entry name" value="transmembrane protease serine 2"/>
    <property type="match status" value="1"/>
</dbReference>
<dbReference type="InterPro" id="IPR018114">
    <property type="entry name" value="TRYPSIN_HIS"/>
</dbReference>
<dbReference type="Gene3D" id="2.40.10.10">
    <property type="entry name" value="Trypsin-like serine proteases"/>
    <property type="match status" value="1"/>
</dbReference>
<evidence type="ECO:0000313" key="4">
    <source>
        <dbReference type="Proteomes" id="UP000801492"/>
    </source>
</evidence>
<evidence type="ECO:0000256" key="1">
    <source>
        <dbReference type="ARBA" id="ARBA00023157"/>
    </source>
</evidence>
<dbReference type="Pfam" id="PF00089">
    <property type="entry name" value="Trypsin"/>
    <property type="match status" value="1"/>
</dbReference>
<sequence length="232" mass="25914">MQLMPDNKSYHSFCGGSLIHPQWVLTAAHCIQLDASEPAMKPAQVYVALGSIYRSAQGAQILRVQQLTIHPTYLTTDRNDIGLVKLQTTPRLGKTVNLVQLHTNNSENLIGKTAYLTGFGIIDDLYNTPVRLRKATLHINNYNQCFSDRQHQNIEICATSTIHEGKACKGDSGGPLTTVKNRKYVQIGITSHLAILPLCRVSFNHSVYTRVSAYIAWIKQITGINFMTYRRG</sequence>
<dbReference type="OrthoDB" id="5597713at2759"/>
<dbReference type="InterPro" id="IPR001314">
    <property type="entry name" value="Peptidase_S1A"/>
</dbReference>
<gene>
    <name evidence="3" type="ORF">ILUMI_23473</name>
</gene>
<accession>A0A8K0C844</accession>
<keyword evidence="1" id="KW-1015">Disulfide bond</keyword>
<dbReference type="InterPro" id="IPR001254">
    <property type="entry name" value="Trypsin_dom"/>
</dbReference>
<proteinExistence type="predicted"/>
<dbReference type="SUPFAM" id="SSF50494">
    <property type="entry name" value="Trypsin-like serine proteases"/>
    <property type="match status" value="1"/>
</dbReference>
<evidence type="ECO:0000313" key="3">
    <source>
        <dbReference type="EMBL" id="KAF2882740.1"/>
    </source>
</evidence>